<evidence type="ECO:0000259" key="18">
    <source>
        <dbReference type="PROSITE" id="PS50994"/>
    </source>
</evidence>
<proteinExistence type="predicted"/>
<dbReference type="InterPro" id="IPR012337">
    <property type="entry name" value="RNaseH-like_sf"/>
</dbReference>
<keyword evidence="10" id="KW-0695">RNA-directed DNA polymerase</keyword>
<keyword evidence="8" id="KW-0694">RNA-binding</keyword>
<dbReference type="GO" id="GO:0006310">
    <property type="term" value="P:DNA recombination"/>
    <property type="evidence" value="ECO:0007669"/>
    <property type="project" value="UniProtKB-KW"/>
</dbReference>
<gene>
    <name evidence="19" type="ORF">P8C59_007052</name>
</gene>
<comment type="caution">
    <text evidence="19">The sequence shown here is derived from an EMBL/GenBank/DDBJ whole genome shotgun (WGS) entry which is preliminary data.</text>
</comment>
<keyword evidence="20" id="KW-1185">Reference proteome</keyword>
<sequence length="821" mass="92220">MASVPTIGLFSELYRPIDYPITLYGDNQGSITVANDPALYARTKHTLLKFQYVREQVKAKIVTIIYLNTKSHIANSSNSTPNSNSNPGKKGKNKKKGKKKASNNVEGQNYSTESAEQASFILGSYNLAIEEEEEESDSSSNSSSSSDSNTQLAQLLALKGKEDYRPIIEDAIVSEAIEPNKRYKLRNSPAKGTTLEGIGPSLRGKRPFIEGNEVEKAISSPTLKEPNIGQRDYYNLLNLAKLWHVRLGHIGLRLLKKTSSITKGLPNFDKIKEADFHCSSCDRGPIVANAIKGFFRGLRNGFGRYPTKFHFDGGTEITNLLTTWLAKRGIKFSTSAPYIHEQNGLVERSVRVILDRVRCTILSSALPQYLWCFILEAVVELVNSIAITNKETTPFQALFDKLEPGIPYIPNLERYRAIGAKGEAIIPLEKRSKSLKFTSRREECKLLAVLGSKTYLVYILSRRAVLKTSTVKFIEDNTVLSHPTDNTALEGELVDLDLDLEGAVSPDPSNLNTEKPISIEIGPSKLESYESSSDSEIDKPLLDKPINPVIVESTRPTISIRKPELTEPITNEPLNNSDLISEGDKMQLDYYKLLAKTSSYILSFVYKARKRVISKDKLGVFKFLPRSLLPSNRKLITYRNVLKVKKDAKNRPIKYKSRIPPTWYILLAIAASNKAIYKLLLKYGYNPSTPNIIKLSKALYSLKQSPREWQDKLKILLKSLGYLPLISDPGVFYNAKTCHFIVTYIDDCLFIGPNIGYITDLKKQLNKVYTIEDLGPAAYFLGVQIIRDRPNRRLWLNQSQYVEEAVSRFNLADSKPISIPL</sequence>
<dbReference type="PROSITE" id="PS50994">
    <property type="entry name" value="INTEGRASE"/>
    <property type="match status" value="1"/>
</dbReference>
<evidence type="ECO:0000256" key="9">
    <source>
        <dbReference type="ARBA" id="ARBA00022908"/>
    </source>
</evidence>
<dbReference type="GO" id="GO:0016787">
    <property type="term" value="F:hydrolase activity"/>
    <property type="evidence" value="ECO:0007669"/>
    <property type="project" value="UniProtKB-KW"/>
</dbReference>
<dbReference type="Pfam" id="PF07727">
    <property type="entry name" value="RVT_2"/>
    <property type="match status" value="1"/>
</dbReference>
<dbReference type="GO" id="GO:0046872">
    <property type="term" value="F:metal ion binding"/>
    <property type="evidence" value="ECO:0007669"/>
    <property type="project" value="UniProtKB-KW"/>
</dbReference>
<dbReference type="PANTHER" id="PTHR42648:SF11">
    <property type="entry name" value="TRANSPOSON TY4-P GAG-POL POLYPROTEIN"/>
    <property type="match status" value="1"/>
</dbReference>
<evidence type="ECO:0000256" key="10">
    <source>
        <dbReference type="ARBA" id="ARBA00022918"/>
    </source>
</evidence>
<keyword evidence="7" id="KW-0460">Magnesium</keyword>
<evidence type="ECO:0000256" key="11">
    <source>
        <dbReference type="ARBA" id="ARBA00022932"/>
    </source>
</evidence>
<keyword evidence="9" id="KW-0229">DNA integration</keyword>
<evidence type="ECO:0000256" key="16">
    <source>
        <dbReference type="ARBA" id="ARBA00049244"/>
    </source>
</evidence>
<keyword evidence="6" id="KW-0378">Hydrolase</keyword>
<dbReference type="Gene3D" id="3.30.420.10">
    <property type="entry name" value="Ribonuclease H-like superfamily/Ribonuclease H"/>
    <property type="match status" value="1"/>
</dbReference>
<dbReference type="PANTHER" id="PTHR42648">
    <property type="entry name" value="TRANSPOSASE, PUTATIVE-RELATED"/>
    <property type="match status" value="1"/>
</dbReference>
<keyword evidence="4" id="KW-0479">Metal-binding</keyword>
<evidence type="ECO:0000256" key="6">
    <source>
        <dbReference type="ARBA" id="ARBA00022801"/>
    </source>
</evidence>
<evidence type="ECO:0000256" key="12">
    <source>
        <dbReference type="ARBA" id="ARBA00023125"/>
    </source>
</evidence>
<evidence type="ECO:0000256" key="15">
    <source>
        <dbReference type="ARBA" id="ARBA00048173"/>
    </source>
</evidence>
<dbReference type="GO" id="GO:0003677">
    <property type="term" value="F:DNA binding"/>
    <property type="evidence" value="ECO:0007669"/>
    <property type="project" value="UniProtKB-KW"/>
</dbReference>
<feature type="region of interest" description="Disordered" evidence="17">
    <location>
        <begin position="73"/>
        <end position="113"/>
    </location>
</feature>
<keyword evidence="1" id="KW-0815">Transposition</keyword>
<evidence type="ECO:0000256" key="1">
    <source>
        <dbReference type="ARBA" id="ARBA00022578"/>
    </source>
</evidence>
<evidence type="ECO:0000256" key="14">
    <source>
        <dbReference type="ARBA" id="ARBA00023268"/>
    </source>
</evidence>
<name>A0AAD9I8S9_9PEZI</name>
<feature type="region of interest" description="Disordered" evidence="17">
    <location>
        <begin position="131"/>
        <end position="151"/>
    </location>
</feature>
<evidence type="ECO:0000256" key="5">
    <source>
        <dbReference type="ARBA" id="ARBA00022759"/>
    </source>
</evidence>
<dbReference type="InterPro" id="IPR039537">
    <property type="entry name" value="Retrotran_Ty1/copia-like"/>
</dbReference>
<feature type="compositionally biased region" description="Low complexity" evidence="17">
    <location>
        <begin position="75"/>
        <end position="88"/>
    </location>
</feature>
<dbReference type="InterPro" id="IPR025724">
    <property type="entry name" value="GAG-pre-integrase_dom"/>
</dbReference>
<dbReference type="GO" id="GO:0003723">
    <property type="term" value="F:RNA binding"/>
    <property type="evidence" value="ECO:0007669"/>
    <property type="project" value="UniProtKB-KW"/>
</dbReference>
<keyword evidence="2" id="KW-0548">Nucleotidyltransferase</keyword>
<dbReference type="AlphaFoldDB" id="A0AAD9I8S9"/>
<comment type="catalytic activity">
    <reaction evidence="15">
        <text>DNA(n) + a 2'-deoxyribonucleoside 5'-triphosphate = DNA(n+1) + diphosphate</text>
        <dbReference type="Rhea" id="RHEA:22508"/>
        <dbReference type="Rhea" id="RHEA-COMP:17339"/>
        <dbReference type="Rhea" id="RHEA-COMP:17340"/>
        <dbReference type="ChEBI" id="CHEBI:33019"/>
        <dbReference type="ChEBI" id="CHEBI:61560"/>
        <dbReference type="ChEBI" id="CHEBI:173112"/>
        <dbReference type="EC" id="2.7.7.49"/>
    </reaction>
</comment>
<dbReference type="GO" id="GO:0005634">
    <property type="term" value="C:nucleus"/>
    <property type="evidence" value="ECO:0007669"/>
    <property type="project" value="UniProtKB-ARBA"/>
</dbReference>
<dbReference type="GO" id="GO:0003887">
    <property type="term" value="F:DNA-directed DNA polymerase activity"/>
    <property type="evidence" value="ECO:0007669"/>
    <property type="project" value="UniProtKB-KW"/>
</dbReference>
<keyword evidence="11" id="KW-0808">Transferase</keyword>
<evidence type="ECO:0000313" key="20">
    <source>
        <dbReference type="Proteomes" id="UP001217918"/>
    </source>
</evidence>
<keyword evidence="5" id="KW-0255">Endonuclease</keyword>
<keyword evidence="11" id="KW-0239">DNA-directed DNA polymerase</keyword>
<dbReference type="Proteomes" id="UP001217918">
    <property type="component" value="Unassembled WGS sequence"/>
</dbReference>
<evidence type="ECO:0000256" key="4">
    <source>
        <dbReference type="ARBA" id="ARBA00022723"/>
    </source>
</evidence>
<dbReference type="CDD" id="cd09272">
    <property type="entry name" value="RNase_HI_RT_Ty1"/>
    <property type="match status" value="1"/>
</dbReference>
<feature type="domain" description="Integrase catalytic" evidence="18">
    <location>
        <begin position="306"/>
        <end position="402"/>
    </location>
</feature>
<keyword evidence="14" id="KW-0511">Multifunctional enzyme</keyword>
<dbReference type="Pfam" id="PF13976">
    <property type="entry name" value="gag_pre-integrs"/>
    <property type="match status" value="1"/>
</dbReference>
<dbReference type="GO" id="GO:0015074">
    <property type="term" value="P:DNA integration"/>
    <property type="evidence" value="ECO:0007669"/>
    <property type="project" value="UniProtKB-KW"/>
</dbReference>
<dbReference type="GO" id="GO:0003964">
    <property type="term" value="F:RNA-directed DNA polymerase activity"/>
    <property type="evidence" value="ECO:0007669"/>
    <property type="project" value="UniProtKB-KW"/>
</dbReference>
<protein>
    <recommendedName>
        <fullName evidence="18">Integrase catalytic domain-containing protein</fullName>
    </recommendedName>
</protein>
<dbReference type="InterPro" id="IPR013103">
    <property type="entry name" value="RVT_2"/>
</dbReference>
<comment type="catalytic activity">
    <reaction evidence="16">
        <text>DNA(n) + a 2'-deoxyribonucleoside 5'-triphosphate = DNA(n+1) + diphosphate</text>
        <dbReference type="Rhea" id="RHEA:22508"/>
        <dbReference type="Rhea" id="RHEA-COMP:17339"/>
        <dbReference type="Rhea" id="RHEA-COMP:17340"/>
        <dbReference type="ChEBI" id="CHEBI:33019"/>
        <dbReference type="ChEBI" id="CHEBI:61560"/>
        <dbReference type="ChEBI" id="CHEBI:173112"/>
        <dbReference type="EC" id="2.7.7.7"/>
    </reaction>
</comment>
<feature type="compositionally biased region" description="Low complexity" evidence="17">
    <location>
        <begin position="138"/>
        <end position="149"/>
    </location>
</feature>
<evidence type="ECO:0000256" key="2">
    <source>
        <dbReference type="ARBA" id="ARBA00022695"/>
    </source>
</evidence>
<reference evidence="19" key="1">
    <citation type="journal article" date="2023" name="Mol. Plant Microbe Interact.">
        <title>Elucidating the Obligate Nature and Biological Capacity of an Invasive Fungal Corn Pathogen.</title>
        <authorList>
            <person name="MacCready J.S."/>
            <person name="Roggenkamp E.M."/>
            <person name="Gdanetz K."/>
            <person name="Chilvers M.I."/>
        </authorList>
    </citation>
    <scope>NUCLEOTIDE SEQUENCE</scope>
    <source>
        <strain evidence="19">PM02</strain>
    </source>
</reference>
<dbReference type="InterPro" id="IPR036397">
    <property type="entry name" value="RNaseH_sf"/>
</dbReference>
<dbReference type="GO" id="GO:0032196">
    <property type="term" value="P:transposition"/>
    <property type="evidence" value="ECO:0007669"/>
    <property type="project" value="UniProtKB-KW"/>
</dbReference>
<dbReference type="GO" id="GO:0004519">
    <property type="term" value="F:endonuclease activity"/>
    <property type="evidence" value="ECO:0007669"/>
    <property type="project" value="UniProtKB-KW"/>
</dbReference>
<accession>A0AAD9I8S9</accession>
<evidence type="ECO:0000256" key="3">
    <source>
        <dbReference type="ARBA" id="ARBA00022722"/>
    </source>
</evidence>
<keyword evidence="13" id="KW-0233">DNA recombination</keyword>
<evidence type="ECO:0000256" key="8">
    <source>
        <dbReference type="ARBA" id="ARBA00022884"/>
    </source>
</evidence>
<organism evidence="19 20">
    <name type="scientific">Phyllachora maydis</name>
    <dbReference type="NCBI Taxonomy" id="1825666"/>
    <lineage>
        <taxon>Eukaryota</taxon>
        <taxon>Fungi</taxon>
        <taxon>Dikarya</taxon>
        <taxon>Ascomycota</taxon>
        <taxon>Pezizomycotina</taxon>
        <taxon>Sordariomycetes</taxon>
        <taxon>Sordariomycetidae</taxon>
        <taxon>Phyllachorales</taxon>
        <taxon>Phyllachoraceae</taxon>
        <taxon>Phyllachora</taxon>
    </lineage>
</organism>
<evidence type="ECO:0000256" key="7">
    <source>
        <dbReference type="ARBA" id="ARBA00022842"/>
    </source>
</evidence>
<evidence type="ECO:0000256" key="17">
    <source>
        <dbReference type="SAM" id="MobiDB-lite"/>
    </source>
</evidence>
<evidence type="ECO:0000313" key="19">
    <source>
        <dbReference type="EMBL" id="KAK2072715.1"/>
    </source>
</evidence>
<evidence type="ECO:0000256" key="13">
    <source>
        <dbReference type="ARBA" id="ARBA00023172"/>
    </source>
</evidence>
<feature type="compositionally biased region" description="Basic residues" evidence="17">
    <location>
        <begin position="89"/>
        <end position="101"/>
    </location>
</feature>
<dbReference type="EMBL" id="JAQQPM010000006">
    <property type="protein sequence ID" value="KAK2072715.1"/>
    <property type="molecule type" value="Genomic_DNA"/>
</dbReference>
<keyword evidence="3" id="KW-0540">Nuclease</keyword>
<dbReference type="InterPro" id="IPR001584">
    <property type="entry name" value="Integrase_cat-core"/>
</dbReference>
<dbReference type="SUPFAM" id="SSF53098">
    <property type="entry name" value="Ribonuclease H-like"/>
    <property type="match status" value="1"/>
</dbReference>
<keyword evidence="12" id="KW-0238">DNA-binding</keyword>